<name>A0ABY9WJ27_9BACT</name>
<dbReference type="SUPFAM" id="SSF51735">
    <property type="entry name" value="NAD(P)-binding Rossmann-fold domains"/>
    <property type="match status" value="1"/>
</dbReference>
<evidence type="ECO:0000256" key="5">
    <source>
        <dbReference type="RuleBase" id="RU361277"/>
    </source>
</evidence>
<dbReference type="SMART" id="SM00829">
    <property type="entry name" value="PKS_ER"/>
    <property type="match status" value="1"/>
</dbReference>
<keyword evidence="3 5" id="KW-0862">Zinc</keyword>
<dbReference type="Pfam" id="PF08240">
    <property type="entry name" value="ADH_N"/>
    <property type="match status" value="1"/>
</dbReference>
<keyword evidence="2 5" id="KW-0479">Metal-binding</keyword>
<dbReference type="Gene3D" id="3.90.180.10">
    <property type="entry name" value="Medium-chain alcohol dehydrogenases, catalytic domain"/>
    <property type="match status" value="1"/>
</dbReference>
<comment type="similarity">
    <text evidence="5">Belongs to the zinc-containing alcohol dehydrogenase family.</text>
</comment>
<dbReference type="Proteomes" id="UP001611383">
    <property type="component" value="Chromosome"/>
</dbReference>
<evidence type="ECO:0000313" key="7">
    <source>
        <dbReference type="EMBL" id="WNG43174.1"/>
    </source>
</evidence>
<evidence type="ECO:0000313" key="8">
    <source>
        <dbReference type="Proteomes" id="UP001611383"/>
    </source>
</evidence>
<dbReference type="RefSeq" id="WP_395813709.1">
    <property type="nucleotide sequence ID" value="NZ_CP043494.1"/>
</dbReference>
<dbReference type="InterPro" id="IPR029752">
    <property type="entry name" value="D-isomer_DH_CS1"/>
</dbReference>
<evidence type="ECO:0000256" key="2">
    <source>
        <dbReference type="ARBA" id="ARBA00022723"/>
    </source>
</evidence>
<dbReference type="EMBL" id="CP043494">
    <property type="protein sequence ID" value="WNG43174.1"/>
    <property type="molecule type" value="Genomic_DNA"/>
</dbReference>
<keyword evidence="8" id="KW-1185">Reference proteome</keyword>
<evidence type="ECO:0000256" key="4">
    <source>
        <dbReference type="ARBA" id="ARBA00023002"/>
    </source>
</evidence>
<gene>
    <name evidence="7" type="ORF">F0U60_02970</name>
</gene>
<dbReference type="PROSITE" id="PS00059">
    <property type="entry name" value="ADH_ZINC"/>
    <property type="match status" value="1"/>
</dbReference>
<reference evidence="7 8" key="1">
    <citation type="submission" date="2019-08" db="EMBL/GenBank/DDBJ databases">
        <title>Archangium and Cystobacter genomes.</title>
        <authorList>
            <person name="Chen I.-C.K."/>
            <person name="Wielgoss S."/>
        </authorList>
    </citation>
    <scope>NUCLEOTIDE SEQUENCE [LARGE SCALE GENOMIC DNA]</scope>
    <source>
        <strain evidence="7 8">Cbm 6</strain>
    </source>
</reference>
<sequence length="335" mass="35348">MSTFHGYAAPAAGKPLEPYSFEARPLGPGDVEIAISHCGICHSDLHLLNDDWKMSQFPLVAGHEIIGTVAQVGSAVRGLTPGQRVGVGGQCGSCGTCEWCERGEENLCALQQPTCIPGPGGFADRIRVNARFALPIPEALPSRDAAPLLCAGITVYSPLREAGIGAHSRVGIIGVGGLGHLAVQFARAMGAEVTAFSTSPDKETEARALGAQRFIAAREPSALGAVRGSFDFLLSTVTADLPWLDYVATLRPRGTLCFVGIPPSPLMLPALPLIFGNKKVSGSNTGSPSDIREMLEVAARNGIRARTETFPLKDINTAIGRVARNEVRYRAVLEL</sequence>
<accession>A0ABY9WJ27</accession>
<evidence type="ECO:0000259" key="6">
    <source>
        <dbReference type="SMART" id="SM00829"/>
    </source>
</evidence>
<dbReference type="CDD" id="cd05283">
    <property type="entry name" value="CAD1"/>
    <property type="match status" value="1"/>
</dbReference>
<evidence type="ECO:0000256" key="3">
    <source>
        <dbReference type="ARBA" id="ARBA00022833"/>
    </source>
</evidence>
<proteinExistence type="inferred from homology"/>
<evidence type="ECO:0000256" key="1">
    <source>
        <dbReference type="ARBA" id="ARBA00001947"/>
    </source>
</evidence>
<keyword evidence="4" id="KW-0560">Oxidoreductase</keyword>
<dbReference type="PROSITE" id="PS00065">
    <property type="entry name" value="D_2_HYDROXYACID_DH_1"/>
    <property type="match status" value="1"/>
</dbReference>
<dbReference type="InterPro" id="IPR013149">
    <property type="entry name" value="ADH-like_C"/>
</dbReference>
<dbReference type="InterPro" id="IPR002328">
    <property type="entry name" value="ADH_Zn_CS"/>
</dbReference>
<organism evidence="7 8">
    <name type="scientific">Archangium minus</name>
    <dbReference type="NCBI Taxonomy" id="83450"/>
    <lineage>
        <taxon>Bacteria</taxon>
        <taxon>Pseudomonadati</taxon>
        <taxon>Myxococcota</taxon>
        <taxon>Myxococcia</taxon>
        <taxon>Myxococcales</taxon>
        <taxon>Cystobacterineae</taxon>
        <taxon>Archangiaceae</taxon>
        <taxon>Archangium</taxon>
    </lineage>
</organism>
<dbReference type="Gene3D" id="3.40.50.720">
    <property type="entry name" value="NAD(P)-binding Rossmann-like Domain"/>
    <property type="match status" value="1"/>
</dbReference>
<dbReference type="Pfam" id="PF00107">
    <property type="entry name" value="ADH_zinc_N"/>
    <property type="match status" value="1"/>
</dbReference>
<dbReference type="InterPro" id="IPR047109">
    <property type="entry name" value="CAD-like"/>
</dbReference>
<dbReference type="PANTHER" id="PTHR42683">
    <property type="entry name" value="ALDEHYDE REDUCTASE"/>
    <property type="match status" value="1"/>
</dbReference>
<dbReference type="SUPFAM" id="SSF50129">
    <property type="entry name" value="GroES-like"/>
    <property type="match status" value="1"/>
</dbReference>
<comment type="cofactor">
    <cofactor evidence="1 5">
        <name>Zn(2+)</name>
        <dbReference type="ChEBI" id="CHEBI:29105"/>
    </cofactor>
</comment>
<dbReference type="InterPro" id="IPR020843">
    <property type="entry name" value="ER"/>
</dbReference>
<dbReference type="InterPro" id="IPR011032">
    <property type="entry name" value="GroES-like_sf"/>
</dbReference>
<dbReference type="InterPro" id="IPR013154">
    <property type="entry name" value="ADH-like_N"/>
</dbReference>
<dbReference type="InterPro" id="IPR036291">
    <property type="entry name" value="NAD(P)-bd_dom_sf"/>
</dbReference>
<feature type="domain" description="Enoyl reductase (ER)" evidence="6">
    <location>
        <begin position="13"/>
        <end position="333"/>
    </location>
</feature>
<protein>
    <submittedName>
        <fullName evidence="7">NAD(P)-dependent alcohol dehydrogenase</fullName>
    </submittedName>
</protein>